<dbReference type="EMBL" id="CM009300">
    <property type="protein sequence ID" value="KAI9385064.1"/>
    <property type="molecule type" value="Genomic_DNA"/>
</dbReference>
<organism evidence="1 2">
    <name type="scientific">Populus trichocarpa</name>
    <name type="common">Western balsam poplar</name>
    <name type="synonym">Populus balsamifera subsp. trichocarpa</name>
    <dbReference type="NCBI Taxonomy" id="3694"/>
    <lineage>
        <taxon>Eukaryota</taxon>
        <taxon>Viridiplantae</taxon>
        <taxon>Streptophyta</taxon>
        <taxon>Embryophyta</taxon>
        <taxon>Tracheophyta</taxon>
        <taxon>Spermatophyta</taxon>
        <taxon>Magnoliopsida</taxon>
        <taxon>eudicotyledons</taxon>
        <taxon>Gunneridae</taxon>
        <taxon>Pentapetalae</taxon>
        <taxon>rosids</taxon>
        <taxon>fabids</taxon>
        <taxon>Malpighiales</taxon>
        <taxon>Salicaceae</taxon>
        <taxon>Saliceae</taxon>
        <taxon>Populus</taxon>
    </lineage>
</organism>
<evidence type="ECO:0000313" key="1">
    <source>
        <dbReference type="EMBL" id="KAI9385064.1"/>
    </source>
</evidence>
<reference evidence="1 2" key="1">
    <citation type="journal article" date="2006" name="Science">
        <title>The genome of black cottonwood, Populus trichocarpa (Torr. &amp; Gray).</title>
        <authorList>
            <person name="Tuskan G.A."/>
            <person name="Difazio S."/>
            <person name="Jansson S."/>
            <person name="Bohlmann J."/>
            <person name="Grigoriev I."/>
            <person name="Hellsten U."/>
            <person name="Putnam N."/>
            <person name="Ralph S."/>
            <person name="Rombauts S."/>
            <person name="Salamov A."/>
            <person name="Schein J."/>
            <person name="Sterck L."/>
            <person name="Aerts A."/>
            <person name="Bhalerao R.R."/>
            <person name="Bhalerao R.P."/>
            <person name="Blaudez D."/>
            <person name="Boerjan W."/>
            <person name="Brun A."/>
            <person name="Brunner A."/>
            <person name="Busov V."/>
            <person name="Campbell M."/>
            <person name="Carlson J."/>
            <person name="Chalot M."/>
            <person name="Chapman J."/>
            <person name="Chen G.L."/>
            <person name="Cooper D."/>
            <person name="Coutinho P.M."/>
            <person name="Couturier J."/>
            <person name="Covert S."/>
            <person name="Cronk Q."/>
            <person name="Cunningham R."/>
            <person name="Davis J."/>
            <person name="Degroeve S."/>
            <person name="Dejardin A."/>
            <person name="Depamphilis C."/>
            <person name="Detter J."/>
            <person name="Dirks B."/>
            <person name="Dubchak I."/>
            <person name="Duplessis S."/>
            <person name="Ehlting J."/>
            <person name="Ellis B."/>
            <person name="Gendler K."/>
            <person name="Goodstein D."/>
            <person name="Gribskov M."/>
            <person name="Grimwood J."/>
            <person name="Groover A."/>
            <person name="Gunter L."/>
            <person name="Hamberger B."/>
            <person name="Heinze B."/>
            <person name="Helariutta Y."/>
            <person name="Henrissat B."/>
            <person name="Holligan D."/>
            <person name="Holt R."/>
            <person name="Huang W."/>
            <person name="Islam-Faridi N."/>
            <person name="Jones S."/>
            <person name="Jones-Rhoades M."/>
            <person name="Jorgensen R."/>
            <person name="Joshi C."/>
            <person name="Kangasjarvi J."/>
            <person name="Karlsson J."/>
            <person name="Kelleher C."/>
            <person name="Kirkpatrick R."/>
            <person name="Kirst M."/>
            <person name="Kohler A."/>
            <person name="Kalluri U."/>
            <person name="Larimer F."/>
            <person name="Leebens-Mack J."/>
            <person name="Leple J.C."/>
            <person name="Locascio P."/>
            <person name="Lou Y."/>
            <person name="Lucas S."/>
            <person name="Martin F."/>
            <person name="Montanini B."/>
            <person name="Napoli C."/>
            <person name="Nelson D.R."/>
            <person name="Nelson C."/>
            <person name="Nieminen K."/>
            <person name="Nilsson O."/>
            <person name="Pereda V."/>
            <person name="Peter G."/>
            <person name="Philippe R."/>
            <person name="Pilate G."/>
            <person name="Poliakov A."/>
            <person name="Razumovskaya J."/>
            <person name="Richardson P."/>
            <person name="Rinaldi C."/>
            <person name="Ritland K."/>
            <person name="Rouze P."/>
            <person name="Ryaboy D."/>
            <person name="Schmutz J."/>
            <person name="Schrader J."/>
            <person name="Segerman B."/>
            <person name="Shin H."/>
            <person name="Siddiqui A."/>
            <person name="Sterky F."/>
            <person name="Terry A."/>
            <person name="Tsai C.J."/>
            <person name="Uberbacher E."/>
            <person name="Unneberg P."/>
            <person name="Vahala J."/>
            <person name="Wall K."/>
            <person name="Wessler S."/>
            <person name="Yang G."/>
            <person name="Yin T."/>
            <person name="Douglas C."/>
            <person name="Marra M."/>
            <person name="Sandberg G."/>
            <person name="Van de Peer Y."/>
            <person name="Rokhsar D."/>
        </authorList>
    </citation>
    <scope>NUCLEOTIDE SEQUENCE [LARGE SCALE GENOMIC DNA]</scope>
    <source>
        <strain evidence="2">cv. Nisqually</strain>
    </source>
</reference>
<dbReference type="Proteomes" id="UP000006729">
    <property type="component" value="Chromosome 11"/>
</dbReference>
<evidence type="ECO:0000313" key="2">
    <source>
        <dbReference type="Proteomes" id="UP000006729"/>
    </source>
</evidence>
<gene>
    <name evidence="1" type="ORF">POPTR_011G008356v4</name>
</gene>
<protein>
    <submittedName>
        <fullName evidence="1">Uncharacterized protein</fullName>
    </submittedName>
</protein>
<proteinExistence type="predicted"/>
<comment type="caution">
    <text evidence="1">The sequence shown here is derived from an EMBL/GenBank/DDBJ whole genome shotgun (WGS) entry which is preliminary data.</text>
</comment>
<sequence length="103" mass="11643">MSNLNAVCLEAEMRRWRLKLKQTMEMYSSTACKEALSAKTKVVTFHHQLHEKFERSSLSLNSILHLNMDSIGSGRNLTEDINVSQLKISTSPKITPAKCGHQI</sequence>
<name>A0ACC0S6Z9_POPTR</name>
<accession>A0ACC0S6Z9</accession>
<keyword evidence="2" id="KW-1185">Reference proteome</keyword>